<dbReference type="Gene3D" id="3.40.140.10">
    <property type="entry name" value="Cytidine Deaminase, domain 2"/>
    <property type="match status" value="1"/>
</dbReference>
<dbReference type="PANTHER" id="PTHR11079:SF161">
    <property type="entry name" value="CMP_DCMP-TYPE DEAMINASE DOMAIN-CONTAINING PROTEIN"/>
    <property type="match status" value="1"/>
</dbReference>
<dbReference type="Pfam" id="PF00383">
    <property type="entry name" value="dCMP_cyt_deam_1"/>
    <property type="match status" value="1"/>
</dbReference>
<dbReference type="InterPro" id="IPR016193">
    <property type="entry name" value="Cytidine_deaminase-like"/>
</dbReference>
<comment type="caution">
    <text evidence="2">The sequence shown here is derived from an EMBL/GenBank/DDBJ whole genome shotgun (WGS) entry which is preliminary data.</text>
</comment>
<evidence type="ECO:0000313" key="2">
    <source>
        <dbReference type="EMBL" id="OLO45831.1"/>
    </source>
</evidence>
<dbReference type="CDD" id="cd01285">
    <property type="entry name" value="nucleoside_deaminase"/>
    <property type="match status" value="1"/>
</dbReference>
<evidence type="ECO:0000313" key="3">
    <source>
        <dbReference type="Proteomes" id="UP000186857"/>
    </source>
</evidence>
<dbReference type="GO" id="GO:0047974">
    <property type="term" value="F:guanosine deaminase activity"/>
    <property type="evidence" value="ECO:0007669"/>
    <property type="project" value="TreeGrafter"/>
</dbReference>
<dbReference type="PROSITE" id="PS51747">
    <property type="entry name" value="CYT_DCMP_DEAMINASES_2"/>
    <property type="match status" value="1"/>
</dbReference>
<dbReference type="GO" id="GO:0006152">
    <property type="term" value="P:purine nucleoside catabolic process"/>
    <property type="evidence" value="ECO:0007669"/>
    <property type="project" value="TreeGrafter"/>
</dbReference>
<dbReference type="EMBL" id="MSKJ01000005">
    <property type="protein sequence ID" value="OLO45831.1"/>
    <property type="molecule type" value="Genomic_DNA"/>
</dbReference>
<dbReference type="InterPro" id="IPR002125">
    <property type="entry name" value="CMP_dCMP_dom"/>
</dbReference>
<evidence type="ECO:0000259" key="1">
    <source>
        <dbReference type="PROSITE" id="PS51747"/>
    </source>
</evidence>
<gene>
    <name evidence="2" type="ORF">BKH29_02385</name>
</gene>
<reference evidence="2 3" key="1">
    <citation type="submission" date="2016-12" db="EMBL/GenBank/DDBJ databases">
        <title>Genomic Comparison of strains in the 'Actinomyces naeslundii' Group.</title>
        <authorList>
            <person name="Mughal S.R."/>
            <person name="Do T."/>
            <person name="Gilbert S.C."/>
            <person name="Witherden E.A."/>
            <person name="Didelot X."/>
            <person name="Beighton D."/>
        </authorList>
    </citation>
    <scope>NUCLEOTIDE SEQUENCE [LARGE SCALE GENOMIC DNA]</scope>
    <source>
        <strain evidence="2 3">CCUG 33920</strain>
    </source>
</reference>
<feature type="domain" description="CMP/dCMP-type deaminase" evidence="1">
    <location>
        <begin position="3"/>
        <end position="117"/>
    </location>
</feature>
<dbReference type="SUPFAM" id="SSF53927">
    <property type="entry name" value="Cytidine deaminase-like"/>
    <property type="match status" value="1"/>
</dbReference>
<organism evidence="2 3">
    <name type="scientific">Actinomyces oris</name>
    <dbReference type="NCBI Taxonomy" id="544580"/>
    <lineage>
        <taxon>Bacteria</taxon>
        <taxon>Bacillati</taxon>
        <taxon>Actinomycetota</taxon>
        <taxon>Actinomycetes</taxon>
        <taxon>Actinomycetales</taxon>
        <taxon>Actinomycetaceae</taxon>
        <taxon>Actinomyces</taxon>
    </lineage>
</organism>
<dbReference type="AlphaFoldDB" id="A0A1Q8VCN1"/>
<protein>
    <submittedName>
        <fullName evidence="2">Cytosine deaminase</fullName>
    </submittedName>
</protein>
<sequence>MRAMTNHLEQIMRQAVVRSITHVESGGLPFVGVIVDGQQVISEFGVNRVQETGDPSAHAEITAIRDALTSSGRTDLRGTTLLATGEPCGMCYRHAVNVRIADIRVAVDRDQVAELGFDYRYSYPAFDITDSLRNTLMRPLRVSGDTEPFIRFLALHNIRN</sequence>
<accession>A0A1Q8VCN1</accession>
<proteinExistence type="predicted"/>
<dbReference type="PANTHER" id="PTHR11079">
    <property type="entry name" value="CYTOSINE DEAMINASE FAMILY MEMBER"/>
    <property type="match status" value="1"/>
</dbReference>
<dbReference type="Proteomes" id="UP000186857">
    <property type="component" value="Unassembled WGS sequence"/>
</dbReference>
<name>A0A1Q8VCN1_9ACTO</name>